<sequence length="181" mass="20218">MTRYTPTEILQAGIDQTRETFADLYVATDRARKAIDFHWHRVNVDAAVQPIDGEERLPEHAAGAGFGNELALPARPVDLTRLTDAGLALFAIGARIALLERDELTKEHERLTQQLHWARTSPANDEWRRYVAALIRNHEAYLHRQQPRVSTPVTPSAWAVRVPGTDTILPAVPQHTLPAAA</sequence>
<evidence type="ECO:0000313" key="2">
    <source>
        <dbReference type="Proteomes" id="UP000515511"/>
    </source>
</evidence>
<accession>A0A7G6YHB8</accession>
<dbReference type="KEGG" id="lse:F1C12_21600"/>
<dbReference type="AlphaFoldDB" id="A0A7G6YHB8"/>
<name>A0A7G6YHB8_9MICO</name>
<dbReference type="RefSeq" id="WP_185279154.1">
    <property type="nucleotide sequence ID" value="NZ_CP043642.1"/>
</dbReference>
<organism evidence="1 2">
    <name type="scientific">Leifsonia shinshuensis</name>
    <dbReference type="NCBI Taxonomy" id="150026"/>
    <lineage>
        <taxon>Bacteria</taxon>
        <taxon>Bacillati</taxon>
        <taxon>Actinomycetota</taxon>
        <taxon>Actinomycetes</taxon>
        <taxon>Micrococcales</taxon>
        <taxon>Microbacteriaceae</taxon>
        <taxon>Leifsonia</taxon>
    </lineage>
</organism>
<protein>
    <submittedName>
        <fullName evidence="1">Uncharacterized protein</fullName>
    </submittedName>
</protein>
<dbReference type="EMBL" id="CP043642">
    <property type="protein sequence ID" value="QNE37883.1"/>
    <property type="molecule type" value="Genomic_DNA"/>
</dbReference>
<evidence type="ECO:0000313" key="1">
    <source>
        <dbReference type="EMBL" id="QNE37883.1"/>
    </source>
</evidence>
<proteinExistence type="predicted"/>
<gene>
    <name evidence="1" type="ORF">F1C12_21600</name>
</gene>
<dbReference type="Proteomes" id="UP000515511">
    <property type="component" value="Plasmid unnamed1"/>
</dbReference>
<geneLocation type="plasmid" evidence="1 2">
    <name>unnamed1</name>
</geneLocation>
<reference evidence="2" key="1">
    <citation type="submission" date="2019-09" db="EMBL/GenBank/DDBJ databases">
        <title>Antimicrobial potential of Antarctic Bacteria.</title>
        <authorList>
            <person name="Benaud N."/>
            <person name="Edwards R.J."/>
            <person name="Ferrari B.C."/>
        </authorList>
    </citation>
    <scope>NUCLEOTIDE SEQUENCE [LARGE SCALE GENOMIC DNA]</scope>
    <source>
        <strain evidence="2">INR9</strain>
        <plasmid evidence="2">unnamed1</plasmid>
    </source>
</reference>
<keyword evidence="1" id="KW-0614">Plasmid</keyword>